<accession>A0A8H4WRC0</accession>
<reference evidence="3" key="2">
    <citation type="submission" date="2020-05" db="EMBL/GenBank/DDBJ databases">
        <authorList>
            <person name="Kim H.-S."/>
            <person name="Proctor R.H."/>
            <person name="Brown D.W."/>
        </authorList>
    </citation>
    <scope>NUCLEOTIDE SEQUENCE</scope>
    <source>
        <strain evidence="3">NRRL 45417</strain>
    </source>
</reference>
<proteinExistence type="predicted"/>
<feature type="transmembrane region" description="Helical" evidence="2">
    <location>
        <begin position="6"/>
        <end position="22"/>
    </location>
</feature>
<feature type="region of interest" description="Disordered" evidence="1">
    <location>
        <begin position="35"/>
        <end position="72"/>
    </location>
</feature>
<evidence type="ECO:0000313" key="4">
    <source>
        <dbReference type="Proteomes" id="UP000604273"/>
    </source>
</evidence>
<feature type="compositionally biased region" description="Polar residues" evidence="1">
    <location>
        <begin position="57"/>
        <end position="66"/>
    </location>
</feature>
<keyword evidence="2" id="KW-0472">Membrane</keyword>
<protein>
    <submittedName>
        <fullName evidence="3">Uncharacterized protein</fullName>
    </submittedName>
</protein>
<keyword evidence="4" id="KW-1185">Reference proteome</keyword>
<organism evidence="3 4">
    <name type="scientific">Fusarium gaditjirri</name>
    <dbReference type="NCBI Taxonomy" id="282569"/>
    <lineage>
        <taxon>Eukaryota</taxon>
        <taxon>Fungi</taxon>
        <taxon>Dikarya</taxon>
        <taxon>Ascomycota</taxon>
        <taxon>Pezizomycotina</taxon>
        <taxon>Sordariomycetes</taxon>
        <taxon>Hypocreomycetidae</taxon>
        <taxon>Hypocreales</taxon>
        <taxon>Nectriaceae</taxon>
        <taxon>Fusarium</taxon>
        <taxon>Fusarium nisikadoi species complex</taxon>
    </lineage>
</organism>
<gene>
    <name evidence="3" type="ORF">FGADI_10632</name>
</gene>
<evidence type="ECO:0000313" key="3">
    <source>
        <dbReference type="EMBL" id="KAF4947176.1"/>
    </source>
</evidence>
<name>A0A8H4WRC0_9HYPO</name>
<reference evidence="3" key="1">
    <citation type="journal article" date="2020" name="BMC Genomics">
        <title>Correction to: Identification and distribution of gene clusters required for synthesis of sphingolipid metabolism inhibitors in diverse species of the filamentous fungus Fusarium.</title>
        <authorList>
            <person name="Kim H.S."/>
            <person name="Lohmar J.M."/>
            <person name="Busman M."/>
            <person name="Brown D.W."/>
            <person name="Naumann T.A."/>
            <person name="Divon H.H."/>
            <person name="Lysoe E."/>
            <person name="Uhlig S."/>
            <person name="Proctor R.H."/>
        </authorList>
    </citation>
    <scope>NUCLEOTIDE SEQUENCE</scope>
    <source>
        <strain evidence="3">NRRL 45417</strain>
    </source>
</reference>
<dbReference type="EMBL" id="JABFAI010000294">
    <property type="protein sequence ID" value="KAF4947176.1"/>
    <property type="molecule type" value="Genomic_DNA"/>
</dbReference>
<keyword evidence="2" id="KW-0812">Transmembrane</keyword>
<evidence type="ECO:0000256" key="2">
    <source>
        <dbReference type="SAM" id="Phobius"/>
    </source>
</evidence>
<sequence length="72" mass="7887">MDFGYAIVYIGVFVLAVISSCYNNNFPILLEGVHDLNDEDSDSDDDDDDESDDEGYSSGTPGTSQPRLCRSD</sequence>
<evidence type="ECO:0000256" key="1">
    <source>
        <dbReference type="SAM" id="MobiDB-lite"/>
    </source>
</evidence>
<keyword evidence="2" id="KW-1133">Transmembrane helix</keyword>
<comment type="caution">
    <text evidence="3">The sequence shown here is derived from an EMBL/GenBank/DDBJ whole genome shotgun (WGS) entry which is preliminary data.</text>
</comment>
<dbReference type="Proteomes" id="UP000604273">
    <property type="component" value="Unassembled WGS sequence"/>
</dbReference>
<feature type="compositionally biased region" description="Acidic residues" evidence="1">
    <location>
        <begin position="37"/>
        <end position="55"/>
    </location>
</feature>
<dbReference type="AlphaFoldDB" id="A0A8H4WRC0"/>